<dbReference type="Proteomes" id="UP001168098">
    <property type="component" value="Unassembled WGS sequence"/>
</dbReference>
<evidence type="ECO:0000313" key="2">
    <source>
        <dbReference type="EMBL" id="KAJ9693418.1"/>
    </source>
</evidence>
<evidence type="ECO:0000313" key="3">
    <source>
        <dbReference type="Proteomes" id="UP001168098"/>
    </source>
</evidence>
<sequence>MERRRKEVDKGKSKSHLASSRGSIHCQAPKAPMKMEQDGSPTTKAKAALHYDNIDEIMKKARFGEGLTKKMEKDGASGKEREGSHSFMEIIEKARLREARRASVKMEKDRSSTSKARASSHSLEIKVKAKLGEVCCMHHSYT</sequence>
<dbReference type="AlphaFoldDB" id="A0AA38ZS97"/>
<evidence type="ECO:0000256" key="1">
    <source>
        <dbReference type="SAM" id="MobiDB-lite"/>
    </source>
</evidence>
<feature type="region of interest" description="Disordered" evidence="1">
    <location>
        <begin position="101"/>
        <end position="122"/>
    </location>
</feature>
<feature type="compositionally biased region" description="Basic and acidic residues" evidence="1">
    <location>
        <begin position="1"/>
        <end position="12"/>
    </location>
</feature>
<feature type="compositionally biased region" description="Basic and acidic residues" evidence="1">
    <location>
        <begin position="101"/>
        <end position="112"/>
    </location>
</feature>
<feature type="region of interest" description="Disordered" evidence="1">
    <location>
        <begin position="68"/>
        <end position="88"/>
    </location>
</feature>
<reference evidence="2 3" key="1">
    <citation type="journal article" date="2023" name="BMC Biotechnol.">
        <title>Vitis rotundifolia cv Carlos genome sequencing.</title>
        <authorList>
            <person name="Huff M."/>
            <person name="Hulse-Kemp A."/>
            <person name="Scheffler B."/>
            <person name="Youngblood R."/>
            <person name="Simpson S."/>
            <person name="Babiker E."/>
            <person name="Staton M."/>
        </authorList>
    </citation>
    <scope>NUCLEOTIDE SEQUENCE [LARGE SCALE GENOMIC DNA]</scope>
    <source>
        <tissue evidence="2">Leaf</tissue>
    </source>
</reference>
<comment type="caution">
    <text evidence="2">The sequence shown here is derived from an EMBL/GenBank/DDBJ whole genome shotgun (WGS) entry which is preliminary data.</text>
</comment>
<keyword evidence="3" id="KW-1185">Reference proteome</keyword>
<name>A0AA38ZS97_VITRO</name>
<organism evidence="2 3">
    <name type="scientific">Vitis rotundifolia</name>
    <name type="common">Muscadine grape</name>
    <dbReference type="NCBI Taxonomy" id="103349"/>
    <lineage>
        <taxon>Eukaryota</taxon>
        <taxon>Viridiplantae</taxon>
        <taxon>Streptophyta</taxon>
        <taxon>Embryophyta</taxon>
        <taxon>Tracheophyta</taxon>
        <taxon>Spermatophyta</taxon>
        <taxon>Magnoliopsida</taxon>
        <taxon>eudicotyledons</taxon>
        <taxon>Gunneridae</taxon>
        <taxon>Pentapetalae</taxon>
        <taxon>rosids</taxon>
        <taxon>Vitales</taxon>
        <taxon>Vitaceae</taxon>
        <taxon>Viteae</taxon>
        <taxon>Vitis</taxon>
    </lineage>
</organism>
<protein>
    <submittedName>
        <fullName evidence="2">Uncharacterized protein</fullName>
    </submittedName>
</protein>
<feature type="compositionally biased region" description="Low complexity" evidence="1">
    <location>
        <begin position="113"/>
        <end position="122"/>
    </location>
</feature>
<dbReference type="EMBL" id="JARBHA010000009">
    <property type="protein sequence ID" value="KAJ9693418.1"/>
    <property type="molecule type" value="Genomic_DNA"/>
</dbReference>
<feature type="region of interest" description="Disordered" evidence="1">
    <location>
        <begin position="1"/>
        <end position="46"/>
    </location>
</feature>
<proteinExistence type="predicted"/>
<accession>A0AA38ZS97</accession>
<gene>
    <name evidence="2" type="ORF">PVL29_012266</name>
</gene>